<reference evidence="6 7" key="1">
    <citation type="submission" date="2014-04" db="EMBL/GenBank/DDBJ databases">
        <authorList>
            <consortium name="International Citrus Genome Consortium"/>
            <person name="Gmitter F."/>
            <person name="Chen C."/>
            <person name="Farmerie W."/>
            <person name="Harkins T."/>
            <person name="Desany B."/>
            <person name="Mohiuddin M."/>
            <person name="Kodira C."/>
            <person name="Borodovsky M."/>
            <person name="Lomsadze A."/>
            <person name="Burns P."/>
            <person name="Jenkins J."/>
            <person name="Prochnik S."/>
            <person name="Shu S."/>
            <person name="Chapman J."/>
            <person name="Pitluck S."/>
            <person name="Schmutz J."/>
            <person name="Rokhsar D."/>
        </authorList>
    </citation>
    <scope>NUCLEOTIDE SEQUENCE</scope>
</reference>
<sequence length="78" mass="9151">MGGESVPFFYIFIAFLCTIGATALAIFHIYRHLLNYTEPTYQRYIVRIIFMVPLFAVMSFLSLVFPERAIYFNSIREV</sequence>
<feature type="transmembrane region" description="Helical" evidence="5">
    <location>
        <begin position="44"/>
        <end position="65"/>
    </location>
</feature>
<dbReference type="AlphaFoldDB" id="A0A067D225"/>
<evidence type="ECO:0000256" key="3">
    <source>
        <dbReference type="ARBA" id="ARBA00022989"/>
    </source>
</evidence>
<evidence type="ECO:0000256" key="5">
    <source>
        <dbReference type="SAM" id="Phobius"/>
    </source>
</evidence>
<dbReference type="Pfam" id="PF03619">
    <property type="entry name" value="Solute_trans_a"/>
    <property type="match status" value="1"/>
</dbReference>
<organism evidence="6 7">
    <name type="scientific">Citrus sinensis</name>
    <name type="common">Sweet orange</name>
    <name type="synonym">Citrus aurantium var. sinensis</name>
    <dbReference type="NCBI Taxonomy" id="2711"/>
    <lineage>
        <taxon>Eukaryota</taxon>
        <taxon>Viridiplantae</taxon>
        <taxon>Streptophyta</taxon>
        <taxon>Embryophyta</taxon>
        <taxon>Tracheophyta</taxon>
        <taxon>Spermatophyta</taxon>
        <taxon>Magnoliopsida</taxon>
        <taxon>eudicotyledons</taxon>
        <taxon>Gunneridae</taxon>
        <taxon>Pentapetalae</taxon>
        <taxon>rosids</taxon>
        <taxon>malvids</taxon>
        <taxon>Sapindales</taxon>
        <taxon>Rutaceae</taxon>
        <taxon>Aurantioideae</taxon>
        <taxon>Citrus</taxon>
    </lineage>
</organism>
<evidence type="ECO:0000256" key="2">
    <source>
        <dbReference type="ARBA" id="ARBA00022692"/>
    </source>
</evidence>
<evidence type="ECO:0000256" key="1">
    <source>
        <dbReference type="ARBA" id="ARBA00004141"/>
    </source>
</evidence>
<keyword evidence="7" id="KW-1185">Reference proteome</keyword>
<evidence type="ECO:0000256" key="4">
    <source>
        <dbReference type="ARBA" id="ARBA00023136"/>
    </source>
</evidence>
<dbReference type="EMBL" id="KK792918">
    <property type="protein sequence ID" value="KDO36833.1"/>
    <property type="molecule type" value="Genomic_DNA"/>
</dbReference>
<keyword evidence="3 5" id="KW-1133">Transmembrane helix</keyword>
<keyword evidence="2 5" id="KW-0812">Transmembrane</keyword>
<dbReference type="PANTHER" id="PTHR23423">
    <property type="entry name" value="ORGANIC SOLUTE TRANSPORTER-RELATED"/>
    <property type="match status" value="1"/>
</dbReference>
<dbReference type="STRING" id="2711.A0A067D225"/>
<dbReference type="InterPro" id="IPR005178">
    <property type="entry name" value="Ostalpha/TMEM184C"/>
</dbReference>
<name>A0A067D225_CITSI</name>
<comment type="subcellular location">
    <subcellularLocation>
        <location evidence="1">Membrane</location>
        <topology evidence="1">Multi-pass membrane protein</topology>
    </subcellularLocation>
</comment>
<accession>A0A067D225</accession>
<proteinExistence type="predicted"/>
<dbReference type="Proteomes" id="UP000027120">
    <property type="component" value="Unassembled WGS sequence"/>
</dbReference>
<evidence type="ECO:0000313" key="6">
    <source>
        <dbReference type="EMBL" id="KDO36833.1"/>
    </source>
</evidence>
<protein>
    <submittedName>
        <fullName evidence="6">Uncharacterized protein</fullName>
    </submittedName>
</protein>
<dbReference type="GO" id="GO:0016020">
    <property type="term" value="C:membrane"/>
    <property type="evidence" value="ECO:0007669"/>
    <property type="project" value="UniProtKB-SubCell"/>
</dbReference>
<gene>
    <name evidence="6" type="ORF">CISIN_1g034962mg</name>
</gene>
<feature type="transmembrane region" description="Helical" evidence="5">
    <location>
        <begin position="7"/>
        <end position="29"/>
    </location>
</feature>
<evidence type="ECO:0000313" key="7">
    <source>
        <dbReference type="Proteomes" id="UP000027120"/>
    </source>
</evidence>
<keyword evidence="4 5" id="KW-0472">Membrane</keyword>